<name>A0A402AIS2_9CHLR</name>
<organism evidence="1 2">
    <name type="scientific">Dictyobacter kobayashii</name>
    <dbReference type="NCBI Taxonomy" id="2014872"/>
    <lineage>
        <taxon>Bacteria</taxon>
        <taxon>Bacillati</taxon>
        <taxon>Chloroflexota</taxon>
        <taxon>Ktedonobacteria</taxon>
        <taxon>Ktedonobacterales</taxon>
        <taxon>Dictyobacteraceae</taxon>
        <taxon>Dictyobacter</taxon>
    </lineage>
</organism>
<dbReference type="RefSeq" id="WP_126550615.1">
    <property type="nucleotide sequence ID" value="NZ_BIFS01000001.1"/>
</dbReference>
<accession>A0A402AIS2</accession>
<sequence length="68" mass="7599">MSKVTFTIEESNVAPVRCHLVASDNQYDVYVSEDGTASLDEWNGDECRCVESWPVTRAVVEQAMKKAC</sequence>
<comment type="caution">
    <text evidence="1">The sequence shown here is derived from an EMBL/GenBank/DDBJ whole genome shotgun (WGS) entry which is preliminary data.</text>
</comment>
<evidence type="ECO:0000313" key="1">
    <source>
        <dbReference type="EMBL" id="GCE18955.1"/>
    </source>
</evidence>
<proteinExistence type="predicted"/>
<protein>
    <submittedName>
        <fullName evidence="1">Uncharacterized protein</fullName>
    </submittedName>
</protein>
<evidence type="ECO:0000313" key="2">
    <source>
        <dbReference type="Proteomes" id="UP000287188"/>
    </source>
</evidence>
<dbReference type="EMBL" id="BIFS01000001">
    <property type="protein sequence ID" value="GCE18955.1"/>
    <property type="molecule type" value="Genomic_DNA"/>
</dbReference>
<dbReference type="AlphaFoldDB" id="A0A402AIS2"/>
<reference evidence="2" key="1">
    <citation type="submission" date="2018-12" db="EMBL/GenBank/DDBJ databases">
        <title>Tengunoibacter tsumagoiensis gen. nov., sp. nov., Dictyobacter kobayashii sp. nov., D. alpinus sp. nov., and D. joshuensis sp. nov. and description of Dictyobacteraceae fam. nov. within the order Ktedonobacterales isolated from Tengu-no-mugimeshi.</title>
        <authorList>
            <person name="Wang C.M."/>
            <person name="Zheng Y."/>
            <person name="Sakai Y."/>
            <person name="Toyoda A."/>
            <person name="Minakuchi Y."/>
            <person name="Abe K."/>
            <person name="Yokota A."/>
            <person name="Yabe S."/>
        </authorList>
    </citation>
    <scope>NUCLEOTIDE SEQUENCE [LARGE SCALE GENOMIC DNA]</scope>
    <source>
        <strain evidence="2">Uno11</strain>
    </source>
</reference>
<keyword evidence="2" id="KW-1185">Reference proteome</keyword>
<gene>
    <name evidence="1" type="ORF">KDK_27550</name>
</gene>
<dbReference type="Proteomes" id="UP000287188">
    <property type="component" value="Unassembled WGS sequence"/>
</dbReference>